<evidence type="ECO:0000256" key="1">
    <source>
        <dbReference type="SAM" id="Coils"/>
    </source>
</evidence>
<keyword evidence="1" id="KW-0175">Coiled coil</keyword>
<proteinExistence type="predicted"/>
<dbReference type="RefSeq" id="XP_001329411.1">
    <property type="nucleotide sequence ID" value="XM_001329376.1"/>
</dbReference>
<reference evidence="2" key="1">
    <citation type="submission" date="2006-10" db="EMBL/GenBank/DDBJ databases">
        <authorList>
            <person name="Amadeo P."/>
            <person name="Zhao Q."/>
            <person name="Wortman J."/>
            <person name="Fraser-Liggett C."/>
            <person name="Carlton J."/>
        </authorList>
    </citation>
    <scope>NUCLEOTIDE SEQUENCE</scope>
    <source>
        <strain evidence="2">G3</strain>
    </source>
</reference>
<dbReference type="SMR" id="A2DQS1"/>
<name>A2DQS1_TRIV3</name>
<gene>
    <name evidence="2" type="ORF">TVAG_291400</name>
</gene>
<dbReference type="EMBL" id="DS113233">
    <property type="protein sequence ID" value="EAY17188.1"/>
    <property type="molecule type" value="Genomic_DNA"/>
</dbReference>
<sequence>MECDASKCEKCSSFVLIRNKISKVKYFQLWAQRHHDLHSPEYKLIYAYQFMKNKILLARSFRNWRLQTKISVQQRQEENSPAYLLKNDKRYQEFFHDLQDLALQNAELATKRNKINYNIQKIEEIMPSILEKHKELKNSLMLQTCKNEELIRLRAEKKVQFKKIVEEYTIKLNDASKVEFKQETQNNTTDLASIKNAEDSYQAKNLGIRVRLNEYKQRAIALRNEILSVSRNIKEKEADISNIQRKLIKYSDI</sequence>
<organism evidence="2 3">
    <name type="scientific">Trichomonas vaginalis (strain ATCC PRA-98 / G3)</name>
    <dbReference type="NCBI Taxonomy" id="412133"/>
    <lineage>
        <taxon>Eukaryota</taxon>
        <taxon>Metamonada</taxon>
        <taxon>Parabasalia</taxon>
        <taxon>Trichomonadida</taxon>
        <taxon>Trichomonadidae</taxon>
        <taxon>Trichomonas</taxon>
    </lineage>
</organism>
<feature type="coiled-coil region" evidence="1">
    <location>
        <begin position="212"/>
        <end position="246"/>
    </location>
</feature>
<dbReference type="AlphaFoldDB" id="A2DQS1"/>
<dbReference type="VEuPathDB" id="TrichDB:TVAG_291400"/>
<dbReference type="Proteomes" id="UP000001542">
    <property type="component" value="Unassembled WGS sequence"/>
</dbReference>
<accession>A2DQS1</accession>
<dbReference type="VEuPathDB" id="TrichDB:TVAGG3_0937260"/>
<evidence type="ECO:0000313" key="3">
    <source>
        <dbReference type="Proteomes" id="UP000001542"/>
    </source>
</evidence>
<reference evidence="2" key="2">
    <citation type="journal article" date="2007" name="Science">
        <title>Draft genome sequence of the sexually transmitted pathogen Trichomonas vaginalis.</title>
        <authorList>
            <person name="Carlton J.M."/>
            <person name="Hirt R.P."/>
            <person name="Silva J.C."/>
            <person name="Delcher A.L."/>
            <person name="Schatz M."/>
            <person name="Zhao Q."/>
            <person name="Wortman J.R."/>
            <person name="Bidwell S.L."/>
            <person name="Alsmark U.C.M."/>
            <person name="Besteiro S."/>
            <person name="Sicheritz-Ponten T."/>
            <person name="Noel C.J."/>
            <person name="Dacks J.B."/>
            <person name="Foster P.G."/>
            <person name="Simillion C."/>
            <person name="Van de Peer Y."/>
            <person name="Miranda-Saavedra D."/>
            <person name="Barton G.J."/>
            <person name="Westrop G.D."/>
            <person name="Mueller S."/>
            <person name="Dessi D."/>
            <person name="Fiori P.L."/>
            <person name="Ren Q."/>
            <person name="Paulsen I."/>
            <person name="Zhang H."/>
            <person name="Bastida-Corcuera F.D."/>
            <person name="Simoes-Barbosa A."/>
            <person name="Brown M.T."/>
            <person name="Hayes R.D."/>
            <person name="Mukherjee M."/>
            <person name="Okumura C.Y."/>
            <person name="Schneider R."/>
            <person name="Smith A.J."/>
            <person name="Vanacova S."/>
            <person name="Villalvazo M."/>
            <person name="Haas B.J."/>
            <person name="Pertea M."/>
            <person name="Feldblyum T.V."/>
            <person name="Utterback T.R."/>
            <person name="Shu C.L."/>
            <person name="Osoegawa K."/>
            <person name="de Jong P.J."/>
            <person name="Hrdy I."/>
            <person name="Horvathova L."/>
            <person name="Zubacova Z."/>
            <person name="Dolezal P."/>
            <person name="Malik S.B."/>
            <person name="Logsdon J.M. Jr."/>
            <person name="Henze K."/>
            <person name="Gupta A."/>
            <person name="Wang C.C."/>
            <person name="Dunne R.L."/>
            <person name="Upcroft J.A."/>
            <person name="Upcroft P."/>
            <person name="White O."/>
            <person name="Salzberg S.L."/>
            <person name="Tang P."/>
            <person name="Chiu C.-H."/>
            <person name="Lee Y.-S."/>
            <person name="Embley T.M."/>
            <person name="Coombs G.H."/>
            <person name="Mottram J.C."/>
            <person name="Tachezy J."/>
            <person name="Fraser-Liggett C.M."/>
            <person name="Johnson P.J."/>
        </authorList>
    </citation>
    <scope>NUCLEOTIDE SEQUENCE [LARGE SCALE GENOMIC DNA]</scope>
    <source>
        <strain evidence="2">G3</strain>
    </source>
</reference>
<dbReference type="KEGG" id="tva:4775204"/>
<protein>
    <submittedName>
        <fullName evidence="2">Uncharacterized protein</fullName>
    </submittedName>
</protein>
<evidence type="ECO:0000313" key="2">
    <source>
        <dbReference type="EMBL" id="EAY17188.1"/>
    </source>
</evidence>
<dbReference type="InParanoid" id="A2DQS1"/>
<keyword evidence="3" id="KW-1185">Reference proteome</keyword>